<dbReference type="RefSeq" id="WP_020088298.1">
    <property type="nucleotide sequence ID" value="NZ_AZCZ01000001.1"/>
</dbReference>
<feature type="compositionally biased region" description="Polar residues" evidence="2">
    <location>
        <begin position="152"/>
        <end position="163"/>
    </location>
</feature>
<dbReference type="InterPro" id="IPR009370">
    <property type="entry name" value="YutD-like"/>
</dbReference>
<feature type="compositionally biased region" description="Basic residues" evidence="2">
    <location>
        <begin position="126"/>
        <end position="137"/>
    </location>
</feature>
<dbReference type="Gene3D" id="3.50.4.20">
    <property type="match status" value="1"/>
</dbReference>
<feature type="disulfide bond" evidence="1">
    <location>
        <begin position="108"/>
        <end position="112"/>
    </location>
</feature>
<comment type="caution">
    <text evidence="3">The sequence shown here is derived from an EMBL/GenBank/DDBJ whole genome shotgun (WGS) entry which is preliminary data.</text>
</comment>
<reference evidence="3 4" key="1">
    <citation type="journal article" date="2015" name="Genome Announc.">
        <title>Expanding the biotechnology potential of lactobacilli through comparative genomics of 213 strains and associated genera.</title>
        <authorList>
            <person name="Sun Z."/>
            <person name="Harris H.M."/>
            <person name="McCann A."/>
            <person name="Guo C."/>
            <person name="Argimon S."/>
            <person name="Zhang W."/>
            <person name="Yang X."/>
            <person name="Jeffery I.B."/>
            <person name="Cooney J.C."/>
            <person name="Kagawa T.F."/>
            <person name="Liu W."/>
            <person name="Song Y."/>
            <person name="Salvetti E."/>
            <person name="Wrobel A."/>
            <person name="Rasinkangas P."/>
            <person name="Parkhill J."/>
            <person name="Rea M.C."/>
            <person name="O'Sullivan O."/>
            <person name="Ritari J."/>
            <person name="Douillard F.P."/>
            <person name="Paul Ross R."/>
            <person name="Yang R."/>
            <person name="Briner A.E."/>
            <person name="Felis G.E."/>
            <person name="de Vos W.M."/>
            <person name="Barrangou R."/>
            <person name="Klaenhammer T.R."/>
            <person name="Caufield P.W."/>
            <person name="Cui Y."/>
            <person name="Zhang H."/>
            <person name="O'Toole P.W."/>
        </authorList>
    </citation>
    <scope>NUCLEOTIDE SEQUENCE [LARGE SCALE GENOMIC DNA]</scope>
    <source>
        <strain evidence="3 4">ATCC 53295</strain>
    </source>
</reference>
<dbReference type="PIRSF" id="PIRSF012565">
    <property type="entry name" value="DUF1027"/>
    <property type="match status" value="1"/>
</dbReference>
<protein>
    <recommendedName>
        <fullName evidence="5">Transcriptional regulator</fullName>
    </recommendedName>
</protein>
<feature type="compositionally biased region" description="Basic residues" evidence="2">
    <location>
        <begin position="218"/>
        <end position="231"/>
    </location>
</feature>
<sequence>MTTVDRKDLEALVAEQRESREPAAEVVREDDTHLTINGHPYEVVANVRDGFDFAEFARRFSTILSKFDYIVGDWGFEQLRLKGFYAEDRAGAKQNQIDAVQDYLYESCNFGCAYFILHNLDVKAAPKPRRSRSRRRSGSGNKAAQQNQGQNRSQNKQNQPQHQSAEKATAKATNGNRGGSGHNRNTTNPVNSKTTTHNNTTSNSSHTGNSNGTAPNGSHRRRSRHSRHRNNTNHPYTEERRTTTQPKPDAGKTVTVATGGQGRRHFTIRQKKEN</sequence>
<dbReference type="InterPro" id="IPR038141">
    <property type="entry name" value="YutD-like_sf"/>
</dbReference>
<evidence type="ECO:0000256" key="1">
    <source>
        <dbReference type="PIRSR" id="PIRSR012565-1"/>
    </source>
</evidence>
<organism evidence="3 4">
    <name type="scientific">Levilactobacillus parabrevis ATCC 53295</name>
    <dbReference type="NCBI Taxonomy" id="1267003"/>
    <lineage>
        <taxon>Bacteria</taxon>
        <taxon>Bacillati</taxon>
        <taxon>Bacillota</taxon>
        <taxon>Bacilli</taxon>
        <taxon>Lactobacillales</taxon>
        <taxon>Lactobacillaceae</taxon>
        <taxon>Levilactobacillus</taxon>
    </lineage>
</organism>
<dbReference type="eggNOG" id="COG4470">
    <property type="taxonomic scope" value="Bacteria"/>
</dbReference>
<evidence type="ECO:0000313" key="3">
    <source>
        <dbReference type="EMBL" id="KRK39662.1"/>
    </source>
</evidence>
<evidence type="ECO:0008006" key="5">
    <source>
        <dbReference type="Google" id="ProtNLM"/>
    </source>
</evidence>
<keyword evidence="4" id="KW-1185">Reference proteome</keyword>
<dbReference type="EMBL" id="AZCZ01000001">
    <property type="protein sequence ID" value="KRK39662.1"/>
    <property type="molecule type" value="Genomic_DNA"/>
</dbReference>
<keyword evidence="1" id="KW-1015">Disulfide bond</keyword>
<dbReference type="STRING" id="357278.IV61_GL001210"/>
<proteinExistence type="predicted"/>
<dbReference type="PATRIC" id="fig|1267003.4.peg.10"/>
<evidence type="ECO:0000256" key="2">
    <source>
        <dbReference type="SAM" id="MobiDB-lite"/>
    </source>
</evidence>
<feature type="compositionally biased region" description="Low complexity" evidence="2">
    <location>
        <begin position="138"/>
        <end position="151"/>
    </location>
</feature>
<name>A0A0R1GZP0_9LACO</name>
<dbReference type="OrthoDB" id="1650379at2"/>
<dbReference type="AlphaFoldDB" id="A0A0R1GZP0"/>
<gene>
    <name evidence="3" type="ORF">FD07_GL000010</name>
</gene>
<feature type="compositionally biased region" description="Low complexity" evidence="2">
    <location>
        <begin position="182"/>
        <end position="213"/>
    </location>
</feature>
<accession>A0A0R1GZP0</accession>
<evidence type="ECO:0000313" key="4">
    <source>
        <dbReference type="Proteomes" id="UP000051176"/>
    </source>
</evidence>
<feature type="compositionally biased region" description="Basic residues" evidence="2">
    <location>
        <begin position="262"/>
        <end position="274"/>
    </location>
</feature>
<dbReference type="Proteomes" id="UP000051176">
    <property type="component" value="Unassembled WGS sequence"/>
</dbReference>
<feature type="region of interest" description="Disordered" evidence="2">
    <location>
        <begin position="125"/>
        <end position="274"/>
    </location>
</feature>
<dbReference type="Pfam" id="PF06265">
    <property type="entry name" value="YutD-like"/>
    <property type="match status" value="1"/>
</dbReference>